<dbReference type="CDD" id="cd00293">
    <property type="entry name" value="USP-like"/>
    <property type="match status" value="1"/>
</dbReference>
<evidence type="ECO:0000313" key="3">
    <source>
        <dbReference type="EMBL" id="TDO49064.1"/>
    </source>
</evidence>
<dbReference type="Pfam" id="PF00582">
    <property type="entry name" value="Usp"/>
    <property type="match status" value="1"/>
</dbReference>
<dbReference type="RefSeq" id="WP_133800462.1">
    <property type="nucleotide sequence ID" value="NZ_SNWQ01000006.1"/>
</dbReference>
<organism evidence="3 4">
    <name type="scientific">Kribbella caucasensis</name>
    <dbReference type="NCBI Taxonomy" id="2512215"/>
    <lineage>
        <taxon>Bacteria</taxon>
        <taxon>Bacillati</taxon>
        <taxon>Actinomycetota</taxon>
        <taxon>Actinomycetes</taxon>
        <taxon>Propionibacteriales</taxon>
        <taxon>Kribbellaceae</taxon>
        <taxon>Kribbella</taxon>
    </lineage>
</organism>
<evidence type="ECO:0000313" key="4">
    <source>
        <dbReference type="Proteomes" id="UP000295388"/>
    </source>
</evidence>
<dbReference type="InterPro" id="IPR006015">
    <property type="entry name" value="Universal_stress_UspA"/>
</dbReference>
<protein>
    <submittedName>
        <fullName evidence="3">Nucleotide-binding universal stress UspA family protein</fullName>
    </submittedName>
</protein>
<dbReference type="Gene3D" id="3.40.50.620">
    <property type="entry name" value="HUPs"/>
    <property type="match status" value="1"/>
</dbReference>
<dbReference type="OrthoDB" id="3873975at2"/>
<dbReference type="InterPro" id="IPR006016">
    <property type="entry name" value="UspA"/>
</dbReference>
<evidence type="ECO:0000259" key="2">
    <source>
        <dbReference type="Pfam" id="PF00582"/>
    </source>
</evidence>
<dbReference type="PANTHER" id="PTHR31964">
    <property type="entry name" value="ADENINE NUCLEOTIDE ALPHA HYDROLASES-LIKE SUPERFAMILY PROTEIN"/>
    <property type="match status" value="1"/>
</dbReference>
<dbReference type="AlphaFoldDB" id="A0A4R6KJK9"/>
<feature type="domain" description="UspA" evidence="2">
    <location>
        <begin position="8"/>
        <end position="141"/>
    </location>
</feature>
<keyword evidence="4" id="KW-1185">Reference proteome</keyword>
<comment type="caution">
    <text evidence="3">The sequence shown here is derived from an EMBL/GenBank/DDBJ whole genome shotgun (WGS) entry which is preliminary data.</text>
</comment>
<sequence length="169" mass="18761">MDARKSFIVCGVDGSPAGRKALDWAFDEARRRDCRLRAVSVWWWDGLHSSNSTSPEEARQHAQEVLDRVMDEALAELDDPPPETERLAVEGRPSERLCMAAVDAELLVLGSHGHGSIHDALVGSTSRHVIRHATCPVVILPDPRHAERELKRVRTHRRQAAAPGPAPMF</sequence>
<name>A0A4R6KJK9_9ACTN</name>
<gene>
    <name evidence="3" type="ORF">EV643_10633</name>
</gene>
<dbReference type="Proteomes" id="UP000295388">
    <property type="component" value="Unassembled WGS sequence"/>
</dbReference>
<proteinExistence type="inferred from homology"/>
<reference evidence="3 4" key="1">
    <citation type="submission" date="2019-03" db="EMBL/GenBank/DDBJ databases">
        <title>Genomic Encyclopedia of Type Strains, Phase III (KMG-III): the genomes of soil and plant-associated and newly described type strains.</title>
        <authorList>
            <person name="Whitman W."/>
        </authorList>
    </citation>
    <scope>NUCLEOTIDE SEQUENCE [LARGE SCALE GENOMIC DNA]</scope>
    <source>
        <strain evidence="3 4">VKM Ac-2527</strain>
    </source>
</reference>
<dbReference type="PANTHER" id="PTHR31964:SF113">
    <property type="entry name" value="USPA DOMAIN-CONTAINING PROTEIN"/>
    <property type="match status" value="1"/>
</dbReference>
<comment type="similarity">
    <text evidence="1">Belongs to the universal stress protein A family.</text>
</comment>
<dbReference type="InterPro" id="IPR014729">
    <property type="entry name" value="Rossmann-like_a/b/a_fold"/>
</dbReference>
<dbReference type="EMBL" id="SNWQ01000006">
    <property type="protein sequence ID" value="TDO49064.1"/>
    <property type="molecule type" value="Genomic_DNA"/>
</dbReference>
<evidence type="ECO:0000256" key="1">
    <source>
        <dbReference type="ARBA" id="ARBA00008791"/>
    </source>
</evidence>
<dbReference type="SUPFAM" id="SSF52402">
    <property type="entry name" value="Adenine nucleotide alpha hydrolases-like"/>
    <property type="match status" value="1"/>
</dbReference>
<dbReference type="PRINTS" id="PR01438">
    <property type="entry name" value="UNVRSLSTRESS"/>
</dbReference>
<accession>A0A4R6KJK9</accession>